<feature type="compositionally biased region" description="Polar residues" evidence="6">
    <location>
        <begin position="1"/>
        <end position="10"/>
    </location>
</feature>
<dbReference type="SMART" id="SM00066">
    <property type="entry name" value="GAL4"/>
    <property type="match status" value="1"/>
</dbReference>
<protein>
    <recommendedName>
        <fullName evidence="7">Zn(2)-C6 fungal-type domain-containing protein</fullName>
    </recommendedName>
</protein>
<dbReference type="GO" id="GO:0008270">
    <property type="term" value="F:zinc ion binding"/>
    <property type="evidence" value="ECO:0007669"/>
    <property type="project" value="InterPro"/>
</dbReference>
<evidence type="ECO:0000313" key="9">
    <source>
        <dbReference type="Proteomes" id="UP000807306"/>
    </source>
</evidence>
<organism evidence="8 9">
    <name type="scientific">Crepidotus variabilis</name>
    <dbReference type="NCBI Taxonomy" id="179855"/>
    <lineage>
        <taxon>Eukaryota</taxon>
        <taxon>Fungi</taxon>
        <taxon>Dikarya</taxon>
        <taxon>Basidiomycota</taxon>
        <taxon>Agaricomycotina</taxon>
        <taxon>Agaricomycetes</taxon>
        <taxon>Agaricomycetidae</taxon>
        <taxon>Agaricales</taxon>
        <taxon>Agaricineae</taxon>
        <taxon>Crepidotaceae</taxon>
        <taxon>Crepidotus</taxon>
    </lineage>
</organism>
<dbReference type="Pfam" id="PF00172">
    <property type="entry name" value="Zn_clus"/>
    <property type="match status" value="1"/>
</dbReference>
<dbReference type="PROSITE" id="PS00463">
    <property type="entry name" value="ZN2_CY6_FUNGAL_1"/>
    <property type="match status" value="1"/>
</dbReference>
<feature type="domain" description="Zn(2)-C6 fungal-type" evidence="7">
    <location>
        <begin position="31"/>
        <end position="61"/>
    </location>
</feature>
<evidence type="ECO:0000259" key="7">
    <source>
        <dbReference type="PROSITE" id="PS50048"/>
    </source>
</evidence>
<evidence type="ECO:0000256" key="3">
    <source>
        <dbReference type="ARBA" id="ARBA00023015"/>
    </source>
</evidence>
<dbReference type="GO" id="GO:0000981">
    <property type="term" value="F:DNA-binding transcription factor activity, RNA polymerase II-specific"/>
    <property type="evidence" value="ECO:0007669"/>
    <property type="project" value="InterPro"/>
</dbReference>
<reference evidence="8" key="1">
    <citation type="submission" date="2020-11" db="EMBL/GenBank/DDBJ databases">
        <authorList>
            <consortium name="DOE Joint Genome Institute"/>
            <person name="Ahrendt S."/>
            <person name="Riley R."/>
            <person name="Andreopoulos W."/>
            <person name="Labutti K."/>
            <person name="Pangilinan J."/>
            <person name="Ruiz-Duenas F.J."/>
            <person name="Barrasa J.M."/>
            <person name="Sanchez-Garcia M."/>
            <person name="Camarero S."/>
            <person name="Miyauchi S."/>
            <person name="Serrano A."/>
            <person name="Linde D."/>
            <person name="Babiker R."/>
            <person name="Drula E."/>
            <person name="Ayuso-Fernandez I."/>
            <person name="Pacheco R."/>
            <person name="Padilla G."/>
            <person name="Ferreira P."/>
            <person name="Barriuso J."/>
            <person name="Kellner H."/>
            <person name="Castanera R."/>
            <person name="Alfaro M."/>
            <person name="Ramirez L."/>
            <person name="Pisabarro A.G."/>
            <person name="Kuo A."/>
            <person name="Tritt A."/>
            <person name="Lipzen A."/>
            <person name="He G."/>
            <person name="Yan M."/>
            <person name="Ng V."/>
            <person name="Cullen D."/>
            <person name="Martin F."/>
            <person name="Rosso M.-N."/>
            <person name="Henrissat B."/>
            <person name="Hibbett D."/>
            <person name="Martinez A.T."/>
            <person name="Grigoriev I.V."/>
        </authorList>
    </citation>
    <scope>NUCLEOTIDE SEQUENCE</scope>
    <source>
        <strain evidence="8">CBS 506.95</strain>
    </source>
</reference>
<dbReference type="Gene3D" id="4.10.240.10">
    <property type="entry name" value="Zn(2)-C6 fungal-type DNA-binding domain"/>
    <property type="match status" value="1"/>
</dbReference>
<evidence type="ECO:0000256" key="6">
    <source>
        <dbReference type="SAM" id="MobiDB-lite"/>
    </source>
</evidence>
<comment type="caution">
    <text evidence="8">The sequence shown here is derived from an EMBL/GenBank/DDBJ whole genome shotgun (WGS) entry which is preliminary data.</text>
</comment>
<evidence type="ECO:0000256" key="5">
    <source>
        <dbReference type="ARBA" id="ARBA00023242"/>
    </source>
</evidence>
<keyword evidence="5" id="KW-0539">Nucleus</keyword>
<dbReference type="PROSITE" id="PS50048">
    <property type="entry name" value="ZN2_CY6_FUNGAL_2"/>
    <property type="match status" value="1"/>
</dbReference>
<dbReference type="CDD" id="cd00067">
    <property type="entry name" value="GAL4"/>
    <property type="match status" value="1"/>
</dbReference>
<evidence type="ECO:0000313" key="8">
    <source>
        <dbReference type="EMBL" id="KAF9529121.1"/>
    </source>
</evidence>
<dbReference type="SUPFAM" id="SSF57701">
    <property type="entry name" value="Zn2/Cys6 DNA-binding domain"/>
    <property type="match status" value="1"/>
</dbReference>
<keyword evidence="3" id="KW-0805">Transcription regulation</keyword>
<dbReference type="InterPro" id="IPR001138">
    <property type="entry name" value="Zn2Cys6_DnaBD"/>
</dbReference>
<evidence type="ECO:0000256" key="1">
    <source>
        <dbReference type="ARBA" id="ARBA00004123"/>
    </source>
</evidence>
<dbReference type="InterPro" id="IPR050815">
    <property type="entry name" value="TF_fung"/>
</dbReference>
<dbReference type="GO" id="GO:0005634">
    <property type="term" value="C:nucleus"/>
    <property type="evidence" value="ECO:0007669"/>
    <property type="project" value="UniProtKB-SubCell"/>
</dbReference>
<dbReference type="EMBL" id="MU157848">
    <property type="protein sequence ID" value="KAF9529121.1"/>
    <property type="molecule type" value="Genomic_DNA"/>
</dbReference>
<keyword evidence="9" id="KW-1185">Reference proteome</keyword>
<keyword evidence="4" id="KW-0804">Transcription</keyword>
<dbReference type="OrthoDB" id="39175at2759"/>
<accession>A0A9P6EGG6</accession>
<dbReference type="AlphaFoldDB" id="A0A9P6EGG6"/>
<keyword evidence="2" id="KW-0479">Metal-binding</keyword>
<proteinExistence type="predicted"/>
<evidence type="ECO:0000256" key="4">
    <source>
        <dbReference type="ARBA" id="ARBA00023163"/>
    </source>
</evidence>
<sequence length="77" mass="8552">MSSFADSSFEQYDPSMPQAGLSRSTKRTPMACSFCRGRKLKCDGKRPSCTNCDKRILACVYQPVNPPPEATDKSRSQ</sequence>
<dbReference type="PANTHER" id="PTHR47338:SF5">
    <property type="entry name" value="ZN(II)2CYS6 TRANSCRIPTION FACTOR (EUROFUNG)"/>
    <property type="match status" value="1"/>
</dbReference>
<gene>
    <name evidence="8" type="ORF">CPB83DRAFT_853265</name>
</gene>
<name>A0A9P6EGG6_9AGAR</name>
<comment type="subcellular location">
    <subcellularLocation>
        <location evidence="1">Nucleus</location>
    </subcellularLocation>
</comment>
<evidence type="ECO:0000256" key="2">
    <source>
        <dbReference type="ARBA" id="ARBA00022723"/>
    </source>
</evidence>
<dbReference type="Proteomes" id="UP000807306">
    <property type="component" value="Unassembled WGS sequence"/>
</dbReference>
<dbReference type="InterPro" id="IPR036864">
    <property type="entry name" value="Zn2-C6_fun-type_DNA-bd_sf"/>
</dbReference>
<dbReference type="PANTHER" id="PTHR47338">
    <property type="entry name" value="ZN(II)2CYS6 TRANSCRIPTION FACTOR (EUROFUNG)-RELATED"/>
    <property type="match status" value="1"/>
</dbReference>
<feature type="region of interest" description="Disordered" evidence="6">
    <location>
        <begin position="1"/>
        <end position="27"/>
    </location>
</feature>